<evidence type="ECO:0000256" key="7">
    <source>
        <dbReference type="ARBA" id="ARBA00022691"/>
    </source>
</evidence>
<dbReference type="GO" id="GO:0005694">
    <property type="term" value="C:chromosome"/>
    <property type="evidence" value="ECO:0007669"/>
    <property type="project" value="UniProtKB-SubCell"/>
</dbReference>
<dbReference type="InterPro" id="IPR029063">
    <property type="entry name" value="SAM-dependent_MTases_sf"/>
</dbReference>
<comment type="subcellular location">
    <subcellularLocation>
        <location evidence="2">Chromosome</location>
    </subcellularLocation>
    <subcellularLocation>
        <location evidence="3">Cytoplasm</location>
    </subcellularLocation>
    <subcellularLocation>
        <location evidence="1">Nucleus</location>
    </subcellularLocation>
</comment>
<dbReference type="PANTHER" id="PTHR11006">
    <property type="entry name" value="PROTEIN ARGININE N-METHYLTRANSFERASE"/>
    <property type="match status" value="1"/>
</dbReference>
<dbReference type="Proteomes" id="UP000504611">
    <property type="component" value="Unplaced"/>
</dbReference>
<evidence type="ECO:0000256" key="5">
    <source>
        <dbReference type="ARBA" id="ARBA00022454"/>
    </source>
</evidence>
<evidence type="ECO:0000256" key="6">
    <source>
        <dbReference type="ARBA" id="ARBA00022490"/>
    </source>
</evidence>
<dbReference type="Gene3D" id="3.40.50.150">
    <property type="entry name" value="Vaccinia Virus protein VP39"/>
    <property type="match status" value="1"/>
</dbReference>
<dbReference type="InterPro" id="IPR025799">
    <property type="entry name" value="Arg_MeTrfase"/>
</dbReference>
<dbReference type="GO" id="GO:0005737">
    <property type="term" value="C:cytoplasm"/>
    <property type="evidence" value="ECO:0007669"/>
    <property type="project" value="UniProtKB-SubCell"/>
</dbReference>
<evidence type="ECO:0000313" key="12">
    <source>
        <dbReference type="Proteomes" id="UP000504611"/>
    </source>
</evidence>
<evidence type="ECO:0000256" key="8">
    <source>
        <dbReference type="ARBA" id="ARBA00022853"/>
    </source>
</evidence>
<protein>
    <recommendedName>
        <fullName evidence="4">Histone-arginine methyltransferase CARM1</fullName>
    </recommendedName>
    <alternativeName>
        <fullName evidence="11">Coactivator-associated arginine methyltransferase 1</fullName>
    </alternativeName>
    <alternativeName>
        <fullName evidence="10">Protein arginine N-methyltransferase 4</fullName>
    </alternativeName>
</protein>
<sequence length="120" mass="13887">EESVFKCSVSRETECSRVGKQSFIITLGCNSVLLQFSSPGDFQSFYNLLKNSRGHVNERSVFSDRTEDSSAVQYFQFYGYLSQQQNMMQDYVRTGTYQRAILQNHTDFKDKVNFNCCIVL</sequence>
<evidence type="ECO:0000256" key="3">
    <source>
        <dbReference type="ARBA" id="ARBA00004496"/>
    </source>
</evidence>
<keyword evidence="7" id="KW-0949">S-adenosyl-L-methionine</keyword>
<dbReference type="GeneID" id="104940978"/>
<evidence type="ECO:0000256" key="2">
    <source>
        <dbReference type="ARBA" id="ARBA00004286"/>
    </source>
</evidence>
<keyword evidence="12" id="KW-1185">Reference proteome</keyword>
<proteinExistence type="predicted"/>
<dbReference type="GO" id="GO:0070611">
    <property type="term" value="F:histone H3R2 methyltransferase activity"/>
    <property type="evidence" value="ECO:0007669"/>
    <property type="project" value="TreeGrafter"/>
</dbReference>
<dbReference type="InterPro" id="IPR011993">
    <property type="entry name" value="PH-like_dom_sf"/>
</dbReference>
<dbReference type="AlphaFoldDB" id="A0A6I9MM58"/>
<dbReference type="KEGG" id="ncc:104940978"/>
<dbReference type="OrthoDB" id="7848332at2759"/>
<dbReference type="Pfam" id="PF11531">
    <property type="entry name" value="CARM1"/>
    <property type="match status" value="1"/>
</dbReference>
<evidence type="ECO:0000256" key="9">
    <source>
        <dbReference type="ARBA" id="ARBA00023242"/>
    </source>
</evidence>
<keyword evidence="9" id="KW-0539">Nucleus</keyword>
<name>A0A6I9MM58_9TELE</name>
<dbReference type="PANTHER" id="PTHR11006:SF51">
    <property type="entry name" value="HISTONE-ARGININE METHYLTRANSFERASE CARM1"/>
    <property type="match status" value="1"/>
</dbReference>
<gene>
    <name evidence="13" type="primary">LOC104940978</name>
</gene>
<organism evidence="12 13">
    <name type="scientific">Notothenia coriiceps</name>
    <name type="common">black rockcod</name>
    <dbReference type="NCBI Taxonomy" id="8208"/>
    <lineage>
        <taxon>Eukaryota</taxon>
        <taxon>Metazoa</taxon>
        <taxon>Chordata</taxon>
        <taxon>Craniata</taxon>
        <taxon>Vertebrata</taxon>
        <taxon>Euteleostomi</taxon>
        <taxon>Actinopterygii</taxon>
        <taxon>Neopterygii</taxon>
        <taxon>Teleostei</taxon>
        <taxon>Neoteleostei</taxon>
        <taxon>Acanthomorphata</taxon>
        <taxon>Eupercaria</taxon>
        <taxon>Perciformes</taxon>
        <taxon>Notothenioidei</taxon>
        <taxon>Nototheniidae</taxon>
        <taxon>Notothenia</taxon>
    </lineage>
</organism>
<keyword evidence="8" id="KW-0156">Chromatin regulator</keyword>
<dbReference type="GO" id="GO:0005634">
    <property type="term" value="C:nucleus"/>
    <property type="evidence" value="ECO:0007669"/>
    <property type="project" value="UniProtKB-SubCell"/>
</dbReference>
<evidence type="ECO:0000256" key="11">
    <source>
        <dbReference type="ARBA" id="ARBA00033236"/>
    </source>
</evidence>
<evidence type="ECO:0000313" key="13">
    <source>
        <dbReference type="RefSeq" id="XP_010764313.1"/>
    </source>
</evidence>
<evidence type="ECO:0000256" key="4">
    <source>
        <dbReference type="ARBA" id="ARBA00021804"/>
    </source>
</evidence>
<keyword evidence="6" id="KW-0963">Cytoplasm</keyword>
<feature type="non-terminal residue" evidence="13">
    <location>
        <position position="1"/>
    </location>
</feature>
<keyword evidence="5" id="KW-0158">Chromosome</keyword>
<reference evidence="13" key="1">
    <citation type="submission" date="2025-08" db="UniProtKB">
        <authorList>
            <consortium name="RefSeq"/>
        </authorList>
    </citation>
    <scope>IDENTIFICATION</scope>
    <source>
        <tissue evidence="13">Muscle</tissue>
    </source>
</reference>
<dbReference type="Gene3D" id="2.30.29.30">
    <property type="entry name" value="Pleckstrin-homology domain (PH domain)/Phosphotyrosine-binding domain (PTB)"/>
    <property type="match status" value="1"/>
</dbReference>
<evidence type="ECO:0000256" key="1">
    <source>
        <dbReference type="ARBA" id="ARBA00004123"/>
    </source>
</evidence>
<dbReference type="RefSeq" id="XP_010764313.1">
    <property type="nucleotide sequence ID" value="XM_010766011.1"/>
</dbReference>
<accession>A0A6I9MM58</accession>
<evidence type="ECO:0000256" key="10">
    <source>
        <dbReference type="ARBA" id="ARBA00030670"/>
    </source>
</evidence>